<gene>
    <name evidence="2" type="ORF">KXQ929_LOCUS40165</name>
</gene>
<evidence type="ECO:0000313" key="3">
    <source>
        <dbReference type="Proteomes" id="UP000663868"/>
    </source>
</evidence>
<feature type="non-terminal residue" evidence="2">
    <location>
        <position position="397"/>
    </location>
</feature>
<evidence type="ECO:0000256" key="1">
    <source>
        <dbReference type="ARBA" id="ARBA00008887"/>
    </source>
</evidence>
<reference evidence="2" key="1">
    <citation type="submission" date="2021-02" db="EMBL/GenBank/DDBJ databases">
        <authorList>
            <person name="Nowell W R."/>
        </authorList>
    </citation>
    <scope>NUCLEOTIDE SEQUENCE</scope>
</reference>
<dbReference type="GO" id="GO:0051959">
    <property type="term" value="F:dynein light intermediate chain binding"/>
    <property type="evidence" value="ECO:0007669"/>
    <property type="project" value="InterPro"/>
</dbReference>
<protein>
    <submittedName>
        <fullName evidence="2">Uncharacterized protein</fullName>
    </submittedName>
</protein>
<dbReference type="GO" id="GO:0005858">
    <property type="term" value="C:axonemal dynein complex"/>
    <property type="evidence" value="ECO:0007669"/>
    <property type="project" value="TreeGrafter"/>
</dbReference>
<dbReference type="GO" id="GO:0045505">
    <property type="term" value="F:dynein intermediate chain binding"/>
    <property type="evidence" value="ECO:0007669"/>
    <property type="project" value="InterPro"/>
</dbReference>
<dbReference type="PANTHER" id="PTHR46532">
    <property type="entry name" value="MALE FERTILITY FACTOR KL5"/>
    <property type="match status" value="1"/>
</dbReference>
<dbReference type="EMBL" id="CAJOBB010008146">
    <property type="protein sequence ID" value="CAF4202183.1"/>
    <property type="molecule type" value="Genomic_DNA"/>
</dbReference>
<dbReference type="GO" id="GO:0007018">
    <property type="term" value="P:microtubule-based movement"/>
    <property type="evidence" value="ECO:0007669"/>
    <property type="project" value="InterPro"/>
</dbReference>
<comment type="similarity">
    <text evidence="1">Belongs to the dynein heavy chain family.</text>
</comment>
<dbReference type="Proteomes" id="UP000663868">
    <property type="component" value="Unassembled WGS sequence"/>
</dbReference>
<dbReference type="InterPro" id="IPR026983">
    <property type="entry name" value="DHC"/>
</dbReference>
<name>A0A820BKT0_9BILA</name>
<dbReference type="PANTHER" id="PTHR46532:SF4">
    <property type="entry name" value="AAA+ ATPASE DOMAIN-CONTAINING PROTEIN"/>
    <property type="match status" value="1"/>
</dbReference>
<organism evidence="2 3">
    <name type="scientific">Adineta steineri</name>
    <dbReference type="NCBI Taxonomy" id="433720"/>
    <lineage>
        <taxon>Eukaryota</taxon>
        <taxon>Metazoa</taxon>
        <taxon>Spiralia</taxon>
        <taxon>Gnathifera</taxon>
        <taxon>Rotifera</taxon>
        <taxon>Eurotatoria</taxon>
        <taxon>Bdelloidea</taxon>
        <taxon>Adinetida</taxon>
        <taxon>Adinetidae</taxon>
        <taxon>Adineta</taxon>
    </lineage>
</organism>
<comment type="caution">
    <text evidence="2">The sequence shown here is derived from an EMBL/GenBank/DDBJ whole genome shotgun (WGS) entry which is preliminary data.</text>
</comment>
<dbReference type="AlphaFoldDB" id="A0A820BKT0"/>
<evidence type="ECO:0000313" key="2">
    <source>
        <dbReference type="EMBL" id="CAF4202183.1"/>
    </source>
</evidence>
<proteinExistence type="inferred from homology"/>
<accession>A0A820BKT0</accession>
<sequence>MLVLVPPFESACEQLYNSFFDCQSVITSQKRIKNSRCHVNAEIDTEEEDLIYNDLFTKFPEESNASIGEAYDTIEQLITEAETYFQGWLKYQVLWDLEPNDVFQRLGTNVQSWFECLKDIKESRKTLDTNEAYKSFGPLIIDFSKIQTKIGVRYDNWRQDLLRKFGQIIQTVANDFHTNISEHRNNLETKSLESGTLDDSVQLMDTIETVRETQIDNEMKIKQLLEAQRLLERQRYSFPENWISVDTIKNSWTSMNDVLKQKERVMETKLDTIQEKVKVEAQTIDTKTKELLEDWSTKKPIGGDLKPRDAIRQLALYETKLNEQLEKRTVLNKAKQSVKMQESGQVDHFEKRIRADLAELEEIRNVWKSLENVCNRLEELKDIQWLTVQPKKLKTNL</sequence>